<dbReference type="InterPro" id="IPR022272">
    <property type="entry name" value="Lipocalin_CS"/>
</dbReference>
<proteinExistence type="inferred from homology"/>
<evidence type="ECO:0000313" key="7">
    <source>
        <dbReference type="Proteomes" id="UP001642540"/>
    </source>
</evidence>
<dbReference type="EMBL" id="CAXLJM020000046">
    <property type="protein sequence ID" value="CAL8111172.1"/>
    <property type="molecule type" value="Genomic_DNA"/>
</dbReference>
<sequence length="193" mass="22194">MQPQTKFFTIFSTLCIVAVYVQAQVPFFGGCPTKRVVEDFDATAYLGRWYEIEKYYAVFEADGVCIQAYYSDQGNSTIGVMNTQINRKTRRMRSIQGTAKFTESETTAKLGVRFPSVPLVGDAPYWVLETDYKNYSIVWSCNDLAVVNFQIVWFLAREREPSPEVKNTVREKMDQLGIRRDLLRKTDQTNCDA</sequence>
<evidence type="ECO:0000313" key="6">
    <source>
        <dbReference type="EMBL" id="CAL8111172.1"/>
    </source>
</evidence>
<dbReference type="SUPFAM" id="SSF50814">
    <property type="entry name" value="Lipocalins"/>
    <property type="match status" value="1"/>
</dbReference>
<dbReference type="InterPro" id="IPR022271">
    <property type="entry name" value="Lipocalin_ApoD"/>
</dbReference>
<dbReference type="PANTHER" id="PTHR10612:SF34">
    <property type="entry name" value="APOLIPOPROTEIN D"/>
    <property type="match status" value="1"/>
</dbReference>
<dbReference type="CDD" id="cd19437">
    <property type="entry name" value="lipocalin_apoD-like"/>
    <property type="match status" value="1"/>
</dbReference>
<evidence type="ECO:0000259" key="5">
    <source>
        <dbReference type="Pfam" id="PF00061"/>
    </source>
</evidence>
<evidence type="ECO:0000256" key="3">
    <source>
        <dbReference type="PIRNR" id="PIRNR036893"/>
    </source>
</evidence>
<dbReference type="Gene3D" id="2.40.128.20">
    <property type="match status" value="1"/>
</dbReference>
<organism evidence="6 7">
    <name type="scientific">Orchesella dallaii</name>
    <dbReference type="NCBI Taxonomy" id="48710"/>
    <lineage>
        <taxon>Eukaryota</taxon>
        <taxon>Metazoa</taxon>
        <taxon>Ecdysozoa</taxon>
        <taxon>Arthropoda</taxon>
        <taxon>Hexapoda</taxon>
        <taxon>Collembola</taxon>
        <taxon>Entomobryomorpha</taxon>
        <taxon>Entomobryoidea</taxon>
        <taxon>Orchesellidae</taxon>
        <taxon>Orchesellinae</taxon>
        <taxon>Orchesella</taxon>
    </lineage>
</organism>
<comment type="caution">
    <text evidence="6">The sequence shown here is derived from an EMBL/GenBank/DDBJ whole genome shotgun (WGS) entry which is preliminary data.</text>
</comment>
<keyword evidence="7" id="KW-1185">Reference proteome</keyword>
<keyword evidence="2" id="KW-1015">Disulfide bond</keyword>
<dbReference type="Proteomes" id="UP001642540">
    <property type="component" value="Unassembled WGS sequence"/>
</dbReference>
<dbReference type="PROSITE" id="PS51257">
    <property type="entry name" value="PROKAR_LIPOPROTEIN"/>
    <property type="match status" value="1"/>
</dbReference>
<dbReference type="Pfam" id="PF00061">
    <property type="entry name" value="Lipocalin"/>
    <property type="match status" value="1"/>
</dbReference>
<dbReference type="InterPro" id="IPR003057">
    <property type="entry name" value="Invtbrt_color"/>
</dbReference>
<gene>
    <name evidence="6" type="ORF">ODALV1_LOCUS14796</name>
</gene>
<dbReference type="InterPro" id="IPR012674">
    <property type="entry name" value="Calycin"/>
</dbReference>
<comment type="similarity">
    <text evidence="1 3 4">Belongs to the calycin superfamily. Lipocalin family.</text>
</comment>
<dbReference type="PANTHER" id="PTHR10612">
    <property type="entry name" value="APOLIPOPROTEIN D"/>
    <property type="match status" value="1"/>
</dbReference>
<dbReference type="PROSITE" id="PS00213">
    <property type="entry name" value="LIPOCALIN"/>
    <property type="match status" value="1"/>
</dbReference>
<evidence type="ECO:0000256" key="1">
    <source>
        <dbReference type="ARBA" id="ARBA00006889"/>
    </source>
</evidence>
<evidence type="ECO:0000256" key="4">
    <source>
        <dbReference type="RuleBase" id="RU003695"/>
    </source>
</evidence>
<dbReference type="PRINTS" id="PR01273">
    <property type="entry name" value="INVTBRTCOLOR"/>
</dbReference>
<evidence type="ECO:0000256" key="2">
    <source>
        <dbReference type="ARBA" id="ARBA00023157"/>
    </source>
</evidence>
<name>A0ABP1QSG4_9HEXA</name>
<feature type="chain" id="PRO_5045017271" description="Lipocalin/cytosolic fatty-acid binding domain-containing protein" evidence="3">
    <location>
        <begin position="24"/>
        <end position="193"/>
    </location>
</feature>
<dbReference type="InterPro" id="IPR000566">
    <property type="entry name" value="Lipocln_cytosolic_FA-bd_dom"/>
</dbReference>
<dbReference type="PIRSF" id="PIRSF036893">
    <property type="entry name" value="Lipocalin_ApoD"/>
    <property type="match status" value="1"/>
</dbReference>
<reference evidence="6 7" key="1">
    <citation type="submission" date="2024-08" db="EMBL/GenBank/DDBJ databases">
        <authorList>
            <person name="Cucini C."/>
            <person name="Frati F."/>
        </authorList>
    </citation>
    <scope>NUCLEOTIDE SEQUENCE [LARGE SCALE GENOMIC DNA]</scope>
</reference>
<keyword evidence="3" id="KW-0732">Signal</keyword>
<accession>A0ABP1QSG4</accession>
<feature type="domain" description="Lipocalin/cytosolic fatty-acid binding" evidence="5">
    <location>
        <begin position="47"/>
        <end position="189"/>
    </location>
</feature>
<feature type="signal peptide" evidence="3">
    <location>
        <begin position="1"/>
        <end position="23"/>
    </location>
</feature>
<protein>
    <recommendedName>
        <fullName evidence="5">Lipocalin/cytosolic fatty-acid binding domain-containing protein</fullName>
    </recommendedName>
</protein>